<dbReference type="GO" id="GO:0006355">
    <property type="term" value="P:regulation of DNA-templated transcription"/>
    <property type="evidence" value="ECO:0007669"/>
    <property type="project" value="TreeGrafter"/>
</dbReference>
<reference evidence="8" key="1">
    <citation type="submission" date="2020-09" db="EMBL/GenBank/DDBJ databases">
        <title>A novel bacterium of genus Paenibacillus, isolated from South China Sea.</title>
        <authorList>
            <person name="Huang H."/>
            <person name="Mo K."/>
            <person name="Hu Y."/>
        </authorList>
    </citation>
    <scope>NUCLEOTIDE SEQUENCE</scope>
    <source>
        <strain evidence="8">IB182363</strain>
    </source>
</reference>
<evidence type="ECO:0000256" key="5">
    <source>
        <dbReference type="ARBA" id="ARBA00023163"/>
    </source>
</evidence>
<comment type="caution">
    <text evidence="6">Lacks conserved residue(s) required for the propagation of feature annotation.</text>
</comment>
<evidence type="ECO:0000256" key="3">
    <source>
        <dbReference type="ARBA" id="ARBA00023015"/>
    </source>
</evidence>
<dbReference type="PROSITE" id="PS50110">
    <property type="entry name" value="RESPONSE_REGULATORY"/>
    <property type="match status" value="1"/>
</dbReference>
<organism evidence="8 9">
    <name type="scientific">Paenibacillus oceani</name>
    <dbReference type="NCBI Taxonomy" id="2772510"/>
    <lineage>
        <taxon>Bacteria</taxon>
        <taxon>Bacillati</taxon>
        <taxon>Bacillota</taxon>
        <taxon>Bacilli</taxon>
        <taxon>Bacillales</taxon>
        <taxon>Paenibacillaceae</taxon>
        <taxon>Paenibacillus</taxon>
    </lineage>
</organism>
<sequence>MNTPPSALRTWTEKGQGLPAPAGQIAGLAFPGQWLERLHELQRSESEACGLIAARIGRLSGERAEALAASMDPLTEGAEPIVDYSAADGLLAVWLPGALLASAHYSAMAIKPVLEQLSPEVAALVVTSFPESADPAAEALSEIAAMLDIRPARTKGEEADIELYVKPSEPDADSSIVVVDHNEELADLVRLRLELQGYDVHVAADGVNGLRLVEDKQPDLVLTELSLPGMDGYELIRRIRRTGDGTRRSKVMVLTGKGFDMDVQACFDMGVADYVRKPFSPIELEARIRRLLG</sequence>
<dbReference type="SMART" id="SM00448">
    <property type="entry name" value="REC"/>
    <property type="match status" value="1"/>
</dbReference>
<dbReference type="PANTHER" id="PTHR48111">
    <property type="entry name" value="REGULATOR OF RPOS"/>
    <property type="match status" value="1"/>
</dbReference>
<evidence type="ECO:0000259" key="7">
    <source>
        <dbReference type="PROSITE" id="PS50110"/>
    </source>
</evidence>
<dbReference type="AlphaFoldDB" id="A0A927CA85"/>
<dbReference type="CDD" id="cd17574">
    <property type="entry name" value="REC_OmpR"/>
    <property type="match status" value="1"/>
</dbReference>
<evidence type="ECO:0000256" key="2">
    <source>
        <dbReference type="ARBA" id="ARBA00023012"/>
    </source>
</evidence>
<feature type="domain" description="Response regulatory" evidence="7">
    <location>
        <begin position="175"/>
        <end position="292"/>
    </location>
</feature>
<dbReference type="PANTHER" id="PTHR48111:SF1">
    <property type="entry name" value="TWO-COMPONENT RESPONSE REGULATOR ORR33"/>
    <property type="match status" value="1"/>
</dbReference>
<dbReference type="Gene3D" id="3.40.50.2300">
    <property type="match status" value="1"/>
</dbReference>
<evidence type="ECO:0000256" key="4">
    <source>
        <dbReference type="ARBA" id="ARBA00023125"/>
    </source>
</evidence>
<name>A0A927CA85_9BACL</name>
<dbReference type="GO" id="GO:0000156">
    <property type="term" value="F:phosphorelay response regulator activity"/>
    <property type="evidence" value="ECO:0007669"/>
    <property type="project" value="TreeGrafter"/>
</dbReference>
<gene>
    <name evidence="8" type="ORF">IDH45_20140</name>
</gene>
<dbReference type="InterPro" id="IPR039420">
    <property type="entry name" value="WalR-like"/>
</dbReference>
<dbReference type="Pfam" id="PF00072">
    <property type="entry name" value="Response_reg"/>
    <property type="match status" value="1"/>
</dbReference>
<evidence type="ECO:0000313" key="9">
    <source>
        <dbReference type="Proteomes" id="UP000639396"/>
    </source>
</evidence>
<keyword evidence="3" id="KW-0805">Transcription regulation</keyword>
<dbReference type="Proteomes" id="UP000639396">
    <property type="component" value="Unassembled WGS sequence"/>
</dbReference>
<proteinExistence type="predicted"/>
<dbReference type="GO" id="GO:0032993">
    <property type="term" value="C:protein-DNA complex"/>
    <property type="evidence" value="ECO:0007669"/>
    <property type="project" value="TreeGrafter"/>
</dbReference>
<evidence type="ECO:0000256" key="6">
    <source>
        <dbReference type="PROSITE-ProRule" id="PRU00169"/>
    </source>
</evidence>
<dbReference type="InterPro" id="IPR011006">
    <property type="entry name" value="CheY-like_superfamily"/>
</dbReference>
<dbReference type="EMBL" id="JACXJA010000028">
    <property type="protein sequence ID" value="MBD2864298.1"/>
    <property type="molecule type" value="Genomic_DNA"/>
</dbReference>
<keyword evidence="1" id="KW-0597">Phosphoprotein</keyword>
<protein>
    <submittedName>
        <fullName evidence="8">Response regulator transcription factor</fullName>
    </submittedName>
</protein>
<keyword evidence="4" id="KW-0238">DNA-binding</keyword>
<dbReference type="GO" id="GO:0005829">
    <property type="term" value="C:cytosol"/>
    <property type="evidence" value="ECO:0007669"/>
    <property type="project" value="TreeGrafter"/>
</dbReference>
<dbReference type="InterPro" id="IPR001789">
    <property type="entry name" value="Sig_transdc_resp-reg_receiver"/>
</dbReference>
<accession>A0A927CA85</accession>
<evidence type="ECO:0000256" key="1">
    <source>
        <dbReference type="ARBA" id="ARBA00022553"/>
    </source>
</evidence>
<dbReference type="GO" id="GO:0000976">
    <property type="term" value="F:transcription cis-regulatory region binding"/>
    <property type="evidence" value="ECO:0007669"/>
    <property type="project" value="TreeGrafter"/>
</dbReference>
<dbReference type="RefSeq" id="WP_190929922.1">
    <property type="nucleotide sequence ID" value="NZ_JACXJA010000028.1"/>
</dbReference>
<keyword evidence="2" id="KW-0902">Two-component regulatory system</keyword>
<evidence type="ECO:0000313" key="8">
    <source>
        <dbReference type="EMBL" id="MBD2864298.1"/>
    </source>
</evidence>
<keyword evidence="5" id="KW-0804">Transcription</keyword>
<keyword evidence="9" id="KW-1185">Reference proteome</keyword>
<comment type="caution">
    <text evidence="8">The sequence shown here is derived from an EMBL/GenBank/DDBJ whole genome shotgun (WGS) entry which is preliminary data.</text>
</comment>
<dbReference type="SUPFAM" id="SSF52172">
    <property type="entry name" value="CheY-like"/>
    <property type="match status" value="1"/>
</dbReference>